<evidence type="ECO:0000313" key="2">
    <source>
        <dbReference type="EMBL" id="GHE40452.1"/>
    </source>
</evidence>
<dbReference type="Proteomes" id="UP000603227">
    <property type="component" value="Unassembled WGS sequence"/>
</dbReference>
<dbReference type="AlphaFoldDB" id="A0A918Z8V8"/>
<organism evidence="2 3">
    <name type="scientific">Streptomyces capitiformicae</name>
    <dbReference type="NCBI Taxonomy" id="2014920"/>
    <lineage>
        <taxon>Bacteria</taxon>
        <taxon>Bacillati</taxon>
        <taxon>Actinomycetota</taxon>
        <taxon>Actinomycetes</taxon>
        <taxon>Kitasatosporales</taxon>
        <taxon>Streptomycetaceae</taxon>
        <taxon>Streptomyces</taxon>
    </lineage>
</organism>
<comment type="caution">
    <text evidence="2">The sequence shown here is derived from an EMBL/GenBank/DDBJ whole genome shotgun (WGS) entry which is preliminary data.</text>
</comment>
<dbReference type="EMBL" id="BNAT01000024">
    <property type="protein sequence ID" value="GHE40452.1"/>
    <property type="molecule type" value="Genomic_DNA"/>
</dbReference>
<evidence type="ECO:0000313" key="3">
    <source>
        <dbReference type="Proteomes" id="UP000603227"/>
    </source>
</evidence>
<keyword evidence="3" id="KW-1185">Reference proteome</keyword>
<feature type="compositionally biased region" description="Basic residues" evidence="1">
    <location>
        <begin position="68"/>
        <end position="80"/>
    </location>
</feature>
<feature type="region of interest" description="Disordered" evidence="1">
    <location>
        <begin position="1"/>
        <end position="80"/>
    </location>
</feature>
<evidence type="ECO:0000256" key="1">
    <source>
        <dbReference type="SAM" id="MobiDB-lite"/>
    </source>
</evidence>
<sequence length="80" mass="8653">MPKPRQCGSGGQSLADLEAAGHSSQAASDLLAVHGPPRVGRTANRYRKDLTASCGDLQRQQHAEATARRSRRRSKARTSR</sequence>
<protein>
    <submittedName>
        <fullName evidence="2">Uncharacterized protein</fullName>
    </submittedName>
</protein>
<name>A0A918Z8V8_9ACTN</name>
<reference evidence="2" key="1">
    <citation type="journal article" date="2014" name="Int. J. Syst. Evol. Microbiol.">
        <title>Complete genome sequence of Corynebacterium casei LMG S-19264T (=DSM 44701T), isolated from a smear-ripened cheese.</title>
        <authorList>
            <consortium name="US DOE Joint Genome Institute (JGI-PGF)"/>
            <person name="Walter F."/>
            <person name="Albersmeier A."/>
            <person name="Kalinowski J."/>
            <person name="Ruckert C."/>
        </authorList>
    </citation>
    <scope>NUCLEOTIDE SEQUENCE</scope>
    <source>
        <strain evidence="2">CGMCC 4.7403</strain>
    </source>
</reference>
<proteinExistence type="predicted"/>
<reference evidence="2" key="2">
    <citation type="submission" date="2020-09" db="EMBL/GenBank/DDBJ databases">
        <authorList>
            <person name="Sun Q."/>
            <person name="Zhou Y."/>
        </authorList>
    </citation>
    <scope>NUCLEOTIDE SEQUENCE</scope>
    <source>
        <strain evidence="2">CGMCC 4.7403</strain>
    </source>
</reference>
<gene>
    <name evidence="2" type="ORF">GCM10017771_59580</name>
</gene>
<accession>A0A918Z8V8</accession>
<dbReference type="RefSeq" id="WP_189785630.1">
    <property type="nucleotide sequence ID" value="NZ_BNAT01000024.1"/>
</dbReference>